<dbReference type="EMBL" id="AL606620">
    <property type="protein sequence ID" value="CAE02763.1"/>
    <property type="molecule type" value="Genomic_DNA"/>
</dbReference>
<reference evidence="2" key="1">
    <citation type="journal article" date="2002" name="Nature">
        <title>Sequence and analysis of rice chromosome 4.</title>
        <authorList>
            <person name="Feng Q."/>
            <person name="Zhang Y."/>
            <person name="Hao P."/>
            <person name="Wang S."/>
            <person name="Fu G."/>
            <person name="Huang Y."/>
            <person name="Li Y."/>
            <person name="Zhu J."/>
            <person name="Liu Y."/>
            <person name="Hu X."/>
            <person name="Jia P."/>
            <person name="Zhang Y."/>
            <person name="Zhao Q."/>
            <person name="Ying K."/>
            <person name="Yu S."/>
            <person name="Tang Y."/>
            <person name="Weng Q."/>
            <person name="Zhang L."/>
            <person name="Lu Y."/>
            <person name="Mu J."/>
            <person name="Lu Y."/>
            <person name="Zhang L.S."/>
            <person name="Yu Z."/>
            <person name="Fan D."/>
            <person name="Liu X."/>
            <person name="Lu T."/>
            <person name="Li C."/>
            <person name="Wu Y."/>
            <person name="Sun T."/>
            <person name="Lei H."/>
            <person name="Li T."/>
            <person name="Hu H."/>
            <person name="Guan J."/>
            <person name="Wu M."/>
            <person name="Zhang R."/>
            <person name="Zhou B."/>
            <person name="Chen Z."/>
            <person name="Chen L."/>
            <person name="Jin Z."/>
            <person name="Wang R."/>
            <person name="Yin H."/>
            <person name="Cai Z."/>
            <person name="Ren S."/>
            <person name="Lv G."/>
            <person name="Gu W."/>
            <person name="Zhu G."/>
            <person name="Tu Y."/>
            <person name="Jia J."/>
            <person name="Zhang Y."/>
            <person name="Chen J."/>
            <person name="Kang H."/>
            <person name="Chen X."/>
            <person name="Shao C."/>
            <person name="Sun Y."/>
            <person name="Hu Q."/>
            <person name="Zhang X."/>
            <person name="Zhang W."/>
            <person name="Wang L."/>
            <person name="Ding C."/>
            <person name="Sheng H."/>
            <person name="Gu J."/>
            <person name="Chen S."/>
            <person name="Ni L."/>
            <person name="Zhu F."/>
            <person name="Chen W."/>
            <person name="Lan L."/>
            <person name="Lai Y."/>
            <person name="Cheng Z."/>
            <person name="Gu M."/>
            <person name="Jiang J."/>
            <person name="Li J."/>
            <person name="Hong G."/>
            <person name="Xue Y."/>
            <person name="Han B."/>
        </authorList>
    </citation>
    <scope>NUCLEOTIDE SEQUENCE</scope>
</reference>
<dbReference type="AlphaFoldDB" id="Q7X6M4"/>
<feature type="compositionally biased region" description="Basic residues" evidence="1">
    <location>
        <begin position="128"/>
        <end position="138"/>
    </location>
</feature>
<dbReference type="Proteomes" id="UP000000763">
    <property type="component" value="Chromosome 4"/>
</dbReference>
<protein>
    <submittedName>
        <fullName evidence="3">OSJNBb0004G23.15 protein</fullName>
    </submittedName>
    <submittedName>
        <fullName evidence="2">OSJNBb0085F13.10 protein</fullName>
    </submittedName>
</protein>
<evidence type="ECO:0000313" key="3">
    <source>
        <dbReference type="EMBL" id="CAE04617.2"/>
    </source>
</evidence>
<evidence type="ECO:0000313" key="2">
    <source>
        <dbReference type="EMBL" id="CAE02763.1"/>
    </source>
</evidence>
<feature type="region of interest" description="Disordered" evidence="1">
    <location>
        <begin position="187"/>
        <end position="217"/>
    </location>
</feature>
<feature type="region of interest" description="Disordered" evidence="1">
    <location>
        <begin position="1"/>
        <end position="173"/>
    </location>
</feature>
<proteinExistence type="predicted"/>
<feature type="compositionally biased region" description="Basic residues" evidence="1">
    <location>
        <begin position="32"/>
        <end position="41"/>
    </location>
</feature>
<sequence>MQAASQVEVELARATGGGGGARPGGLRQRGTLAKKRSGGGRRRWDGRWARGGAAPAPAGGGVGGGGHRRELGRNAELDAPELLGVVGRGGEWGQRRTFGDRGGGRSAPTWDVEAGALSAPFPSLFLPKPHRPRRRPTRARAWAASLPTPSSLRAPPPPPPPRKGPQRPPPAAPLLLHARRGAGTVPVGIAPALEDGGGGVRAGKMRAAGRRRRGRTELGAAGWQWVVAEAARGVEDSGDCRRMDLRR</sequence>
<name>Q7X6M4_ORYSJ</name>
<feature type="compositionally biased region" description="Low complexity" evidence="1">
    <location>
        <begin position="139"/>
        <end position="153"/>
    </location>
</feature>
<feature type="compositionally biased region" description="Basic and acidic residues" evidence="1">
    <location>
        <begin position="93"/>
        <end position="103"/>
    </location>
</feature>
<organism evidence="2 4">
    <name type="scientific">Oryza sativa subsp. japonica</name>
    <name type="common">Rice</name>
    <dbReference type="NCBI Taxonomy" id="39947"/>
    <lineage>
        <taxon>Eukaryota</taxon>
        <taxon>Viridiplantae</taxon>
        <taxon>Streptophyta</taxon>
        <taxon>Embryophyta</taxon>
        <taxon>Tracheophyta</taxon>
        <taxon>Spermatophyta</taxon>
        <taxon>Magnoliopsida</taxon>
        <taxon>Liliopsida</taxon>
        <taxon>Poales</taxon>
        <taxon>Poaceae</taxon>
        <taxon>BOP clade</taxon>
        <taxon>Oryzoideae</taxon>
        <taxon>Oryzeae</taxon>
        <taxon>Oryzinae</taxon>
        <taxon>Oryza</taxon>
        <taxon>Oryza sativa</taxon>
    </lineage>
</organism>
<dbReference type="EMBL" id="AL662992">
    <property type="protein sequence ID" value="CAE04617.2"/>
    <property type="molecule type" value="Genomic_DNA"/>
</dbReference>
<feature type="compositionally biased region" description="Pro residues" evidence="1">
    <location>
        <begin position="154"/>
        <end position="172"/>
    </location>
</feature>
<reference evidence="4" key="2">
    <citation type="journal article" date="2005" name="Nature">
        <title>The map-based sequence of the rice genome.</title>
        <authorList>
            <consortium name="International rice genome sequencing project (IRGSP)"/>
            <person name="Matsumoto T."/>
            <person name="Wu J."/>
            <person name="Kanamori H."/>
            <person name="Katayose Y."/>
            <person name="Fujisawa M."/>
            <person name="Namiki N."/>
            <person name="Mizuno H."/>
            <person name="Yamamoto K."/>
            <person name="Antonio B.A."/>
            <person name="Baba T."/>
            <person name="Sakata K."/>
            <person name="Nagamura Y."/>
            <person name="Aoki H."/>
            <person name="Arikawa K."/>
            <person name="Arita K."/>
            <person name="Bito T."/>
            <person name="Chiden Y."/>
            <person name="Fujitsuka N."/>
            <person name="Fukunaka R."/>
            <person name="Hamada M."/>
            <person name="Harada C."/>
            <person name="Hayashi A."/>
            <person name="Hijishita S."/>
            <person name="Honda M."/>
            <person name="Hosokawa S."/>
            <person name="Ichikawa Y."/>
            <person name="Idonuma A."/>
            <person name="Iijima M."/>
            <person name="Ikeda M."/>
            <person name="Ikeno M."/>
            <person name="Ito K."/>
            <person name="Ito S."/>
            <person name="Ito T."/>
            <person name="Ito Y."/>
            <person name="Ito Y."/>
            <person name="Iwabuchi A."/>
            <person name="Kamiya K."/>
            <person name="Karasawa W."/>
            <person name="Kurita K."/>
            <person name="Katagiri S."/>
            <person name="Kikuta A."/>
            <person name="Kobayashi H."/>
            <person name="Kobayashi N."/>
            <person name="Machita K."/>
            <person name="Maehara T."/>
            <person name="Masukawa M."/>
            <person name="Mizubayashi T."/>
            <person name="Mukai Y."/>
            <person name="Nagasaki H."/>
            <person name="Nagata Y."/>
            <person name="Naito S."/>
            <person name="Nakashima M."/>
            <person name="Nakama Y."/>
            <person name="Nakamichi Y."/>
            <person name="Nakamura M."/>
            <person name="Meguro A."/>
            <person name="Negishi M."/>
            <person name="Ohta I."/>
            <person name="Ohta T."/>
            <person name="Okamoto M."/>
            <person name="Ono N."/>
            <person name="Saji S."/>
            <person name="Sakaguchi M."/>
            <person name="Sakai K."/>
            <person name="Shibata M."/>
            <person name="Shimokawa T."/>
            <person name="Song J."/>
            <person name="Takazaki Y."/>
            <person name="Terasawa K."/>
            <person name="Tsugane M."/>
            <person name="Tsuji K."/>
            <person name="Ueda S."/>
            <person name="Waki K."/>
            <person name="Yamagata H."/>
            <person name="Yamamoto M."/>
            <person name="Yamamoto S."/>
            <person name="Yamane H."/>
            <person name="Yoshiki S."/>
            <person name="Yoshihara R."/>
            <person name="Yukawa K."/>
            <person name="Zhong H."/>
            <person name="Yano M."/>
            <person name="Yuan Q."/>
            <person name="Ouyang S."/>
            <person name="Liu J."/>
            <person name="Jones K.M."/>
            <person name="Gansberger K."/>
            <person name="Moffat K."/>
            <person name="Hill J."/>
            <person name="Bera J."/>
            <person name="Fadrosh D."/>
            <person name="Jin S."/>
            <person name="Johri S."/>
            <person name="Kim M."/>
            <person name="Overton L."/>
            <person name="Reardon M."/>
            <person name="Tsitrin T."/>
            <person name="Vuong H."/>
            <person name="Weaver B."/>
            <person name="Ciecko A."/>
            <person name="Tallon L."/>
            <person name="Jackson J."/>
            <person name="Pai G."/>
            <person name="Aken S.V."/>
            <person name="Utterback T."/>
            <person name="Reidmuller S."/>
            <person name="Feldblyum T."/>
            <person name="Hsiao J."/>
            <person name="Zismann V."/>
            <person name="Iobst S."/>
            <person name="de Vazeille A.R."/>
            <person name="Buell C.R."/>
            <person name="Ying K."/>
            <person name="Li Y."/>
            <person name="Lu T."/>
            <person name="Huang Y."/>
            <person name="Zhao Q."/>
            <person name="Feng Q."/>
            <person name="Zhang L."/>
            <person name="Zhu J."/>
            <person name="Weng Q."/>
            <person name="Mu J."/>
            <person name="Lu Y."/>
            <person name="Fan D."/>
            <person name="Liu Y."/>
            <person name="Guan J."/>
            <person name="Zhang Y."/>
            <person name="Yu S."/>
            <person name="Liu X."/>
            <person name="Zhang Y."/>
            <person name="Hong G."/>
            <person name="Han B."/>
            <person name="Choisne N."/>
            <person name="Demange N."/>
            <person name="Orjeda G."/>
            <person name="Samain S."/>
            <person name="Cattolico L."/>
            <person name="Pelletier E."/>
            <person name="Couloux A."/>
            <person name="Segurens B."/>
            <person name="Wincker P."/>
            <person name="D'Hont A."/>
            <person name="Scarpelli C."/>
            <person name="Weissenbach J."/>
            <person name="Salanoubat M."/>
            <person name="Quetier F."/>
            <person name="Yu Y."/>
            <person name="Kim H.R."/>
            <person name="Rambo T."/>
            <person name="Currie J."/>
            <person name="Collura K."/>
            <person name="Luo M."/>
            <person name="Yang T."/>
            <person name="Ammiraju J.S.S."/>
            <person name="Engler F."/>
            <person name="Soderlund C."/>
            <person name="Wing R.A."/>
            <person name="Palmer L.E."/>
            <person name="de la Bastide M."/>
            <person name="Spiegel L."/>
            <person name="Nascimento L."/>
            <person name="Zutavern T."/>
            <person name="O'Shaughnessy A."/>
            <person name="Dike S."/>
            <person name="Dedhia N."/>
            <person name="Preston R."/>
            <person name="Balija V."/>
            <person name="McCombie W.R."/>
            <person name="Chow T."/>
            <person name="Chen H."/>
            <person name="Chung M."/>
            <person name="Chen C."/>
            <person name="Shaw J."/>
            <person name="Wu H."/>
            <person name="Hsiao K."/>
            <person name="Chao Y."/>
            <person name="Chu M."/>
            <person name="Cheng C."/>
            <person name="Hour A."/>
            <person name="Lee P."/>
            <person name="Lin S."/>
            <person name="Lin Y."/>
            <person name="Liou J."/>
            <person name="Liu S."/>
            <person name="Hsing Y."/>
            <person name="Raghuvanshi S."/>
            <person name="Mohanty A."/>
            <person name="Bharti A.K."/>
            <person name="Gaur A."/>
            <person name="Gupta V."/>
            <person name="Kumar D."/>
            <person name="Ravi V."/>
            <person name="Vij S."/>
            <person name="Kapur A."/>
            <person name="Khurana P."/>
            <person name="Khurana P."/>
            <person name="Khurana J.P."/>
            <person name="Tyagi A.K."/>
            <person name="Gaikwad K."/>
            <person name="Singh A."/>
            <person name="Dalal V."/>
            <person name="Srivastava S."/>
            <person name="Dixit A."/>
            <person name="Pal A.K."/>
            <person name="Ghazi I.A."/>
            <person name="Yadav M."/>
            <person name="Pandit A."/>
            <person name="Bhargava A."/>
            <person name="Sureshbabu K."/>
            <person name="Batra K."/>
            <person name="Sharma T.R."/>
            <person name="Mohapatra T."/>
            <person name="Singh N.K."/>
            <person name="Messing J."/>
            <person name="Nelson A.B."/>
            <person name="Fuks G."/>
            <person name="Kavchok S."/>
            <person name="Keizer G."/>
            <person name="Linton E."/>
            <person name="Llaca V."/>
            <person name="Song R."/>
            <person name="Tanyolac B."/>
            <person name="Young S."/>
            <person name="Ho-Il K."/>
            <person name="Hahn J.H."/>
            <person name="Sangsakoo G."/>
            <person name="Vanavichit A."/>
            <person name="de Mattos Luiz.A.T."/>
            <person name="Zimmer P.D."/>
            <person name="Malone G."/>
            <person name="Dellagostin O."/>
            <person name="de Oliveira A.C."/>
            <person name="Bevan M."/>
            <person name="Bancroft I."/>
            <person name="Minx P."/>
            <person name="Cordum H."/>
            <person name="Wilson R."/>
            <person name="Cheng Z."/>
            <person name="Jin W."/>
            <person name="Jiang J."/>
            <person name="Leong S.A."/>
            <person name="Iwama H."/>
            <person name="Gojobori T."/>
            <person name="Itoh T."/>
            <person name="Niimura Y."/>
            <person name="Fujii Y."/>
            <person name="Habara T."/>
            <person name="Sakai H."/>
            <person name="Sato Y."/>
            <person name="Wilson G."/>
            <person name="Kumar K."/>
            <person name="McCouch S."/>
            <person name="Juretic N."/>
            <person name="Hoen D."/>
            <person name="Wright S."/>
            <person name="Bruskiewich R."/>
            <person name="Bureau T."/>
            <person name="Miyao A."/>
            <person name="Hirochika H."/>
            <person name="Nishikawa T."/>
            <person name="Kadowaki K."/>
            <person name="Sugiura M."/>
            <person name="Burr B."/>
            <person name="Sasaki T."/>
        </authorList>
    </citation>
    <scope>NUCLEOTIDE SEQUENCE [LARGE SCALE GENOMIC DNA]</scope>
    <source>
        <strain evidence="4">cv. Nipponbare</strain>
    </source>
</reference>
<evidence type="ECO:0000313" key="4">
    <source>
        <dbReference type="Proteomes" id="UP000000763"/>
    </source>
</evidence>
<feature type="compositionally biased region" description="Basic residues" evidence="1">
    <location>
        <begin position="203"/>
        <end position="214"/>
    </location>
</feature>
<gene>
    <name evidence="3" type="ORF">OSJNBb0004G23.15</name>
    <name evidence="2" type="ORF">OSJNBb0085F13.10</name>
</gene>
<reference evidence="4" key="3">
    <citation type="journal article" date="2008" name="Nucleic Acids Res.">
        <title>The rice annotation project database (RAP-DB): 2008 update.</title>
        <authorList>
            <consortium name="The rice annotation project (RAP)"/>
        </authorList>
    </citation>
    <scope>GENOME REANNOTATION</scope>
    <source>
        <strain evidence="4">cv. Nipponbare</strain>
    </source>
</reference>
<evidence type="ECO:0000256" key="1">
    <source>
        <dbReference type="SAM" id="MobiDB-lite"/>
    </source>
</evidence>
<accession>Q7X6M4</accession>
<feature type="compositionally biased region" description="Basic and acidic residues" evidence="1">
    <location>
        <begin position="67"/>
        <end position="76"/>
    </location>
</feature>